<dbReference type="PANTHER" id="PTHR34390">
    <property type="entry name" value="UPF0442 PROTEIN YJJB-RELATED"/>
    <property type="match status" value="1"/>
</dbReference>
<keyword evidence="12" id="KW-1185">Reference proteome</keyword>
<dbReference type="PANTHER" id="PTHR34390:SF2">
    <property type="entry name" value="SUCCINATE TRANSPORTER SUBUNIT YJJP-RELATED"/>
    <property type="match status" value="1"/>
</dbReference>
<proteinExistence type="inferred from homology"/>
<dbReference type="InterPro" id="IPR024528">
    <property type="entry name" value="ThrE_2"/>
</dbReference>
<feature type="transmembrane region" description="Helical" evidence="8">
    <location>
        <begin position="291"/>
        <end position="310"/>
    </location>
</feature>
<protein>
    <submittedName>
        <fullName evidence="11">Threonine/serine exporter ThrE family protein</fullName>
    </submittedName>
</protein>
<accession>A0ABW1X2K9</accession>
<dbReference type="RefSeq" id="WP_343885007.1">
    <property type="nucleotide sequence ID" value="NZ_BAAAKI010000004.1"/>
</dbReference>
<feature type="transmembrane region" description="Helical" evidence="8">
    <location>
        <begin position="254"/>
        <end position="271"/>
    </location>
</feature>
<evidence type="ECO:0000256" key="1">
    <source>
        <dbReference type="ARBA" id="ARBA00004651"/>
    </source>
</evidence>
<feature type="region of interest" description="Disordered" evidence="7">
    <location>
        <begin position="1"/>
        <end position="23"/>
    </location>
</feature>
<feature type="transmembrane region" description="Helical" evidence="8">
    <location>
        <begin position="373"/>
        <end position="392"/>
    </location>
</feature>
<gene>
    <name evidence="11" type="ORF">ACFP57_05065</name>
</gene>
<evidence type="ECO:0000256" key="3">
    <source>
        <dbReference type="ARBA" id="ARBA00022692"/>
    </source>
</evidence>
<evidence type="ECO:0000256" key="7">
    <source>
        <dbReference type="SAM" id="MobiDB-lite"/>
    </source>
</evidence>
<evidence type="ECO:0000259" key="10">
    <source>
        <dbReference type="Pfam" id="PF12821"/>
    </source>
</evidence>
<comment type="caution">
    <text evidence="11">The sequence shown here is derived from an EMBL/GenBank/DDBJ whole genome shotgun (WGS) entry which is preliminary data.</text>
</comment>
<dbReference type="Proteomes" id="UP001596266">
    <property type="component" value="Unassembled WGS sequence"/>
</dbReference>
<evidence type="ECO:0000259" key="9">
    <source>
        <dbReference type="Pfam" id="PF06738"/>
    </source>
</evidence>
<evidence type="ECO:0000256" key="5">
    <source>
        <dbReference type="ARBA" id="ARBA00023136"/>
    </source>
</evidence>
<feature type="transmembrane region" description="Helical" evidence="8">
    <location>
        <begin position="186"/>
        <end position="207"/>
    </location>
</feature>
<evidence type="ECO:0000313" key="12">
    <source>
        <dbReference type="Proteomes" id="UP001596266"/>
    </source>
</evidence>
<evidence type="ECO:0000256" key="6">
    <source>
        <dbReference type="ARBA" id="ARBA00034125"/>
    </source>
</evidence>
<sequence>MSQQAPEPAGESLDPSDLDHPDRDLIGRTELVMRAGTLMLTSGTSSLRVAELMRRVAKALELDTISTRISFTDIGLTVSRGGIYRTQVSDVPTPGVNAQRIASLQELSRDLPVPSTPQEVARRLGAVERSLPQRPDWLMAVLVALACASVAVLANGGWREVAAVLPASAVGYLTQRWLLRRKFNLLAVVMSATSVSCGGFVLVSHLLDLVMGGQSPRMAAGFICAAIFLIPGFPLVTGGLDLGRIDLHAGIPRVAYAAMVLLAMAIGVWLLTRTAGVQPDVVAPVSGHLAVVWLARLGASFFAVFGWAMMFNSPVRVAMASGAIAMVANAPRLVALDHGVANHVATFFSCFAIGLLCAVVGRWFRMERIIMTVPTVLVSIPGSSALRTLVYFDRQDVLPAVENGVATVLVVVAMVAGLLGALMLTESEWAFSGPRR</sequence>
<name>A0ABW1X2K9_9ACTN</name>
<reference evidence="12" key="1">
    <citation type="journal article" date="2019" name="Int. J. Syst. Evol. Microbiol.">
        <title>The Global Catalogue of Microorganisms (GCM) 10K type strain sequencing project: providing services to taxonomists for standard genome sequencing and annotation.</title>
        <authorList>
            <consortium name="The Broad Institute Genomics Platform"/>
            <consortium name="The Broad Institute Genome Sequencing Center for Infectious Disease"/>
            <person name="Wu L."/>
            <person name="Ma J."/>
        </authorList>
    </citation>
    <scope>NUCLEOTIDE SEQUENCE [LARGE SCALE GENOMIC DNA]</scope>
    <source>
        <strain evidence="12">CGMCC 1.15277</strain>
    </source>
</reference>
<feature type="transmembrane region" description="Helical" evidence="8">
    <location>
        <begin position="340"/>
        <end position="361"/>
    </location>
</feature>
<dbReference type="Pfam" id="PF12821">
    <property type="entry name" value="ThrE_2"/>
    <property type="match status" value="1"/>
</dbReference>
<dbReference type="Pfam" id="PF06738">
    <property type="entry name" value="ThrE"/>
    <property type="match status" value="1"/>
</dbReference>
<keyword evidence="4 8" id="KW-1133">Transmembrane helix</keyword>
<feature type="domain" description="Threonine/serine exporter-like N-terminal" evidence="9">
    <location>
        <begin position="31"/>
        <end position="272"/>
    </location>
</feature>
<feature type="transmembrane region" description="Helical" evidence="8">
    <location>
        <begin position="404"/>
        <end position="425"/>
    </location>
</feature>
<comment type="similarity">
    <text evidence="6">Belongs to the ThrE exporter (TC 2.A.79) family.</text>
</comment>
<keyword evidence="3 8" id="KW-0812">Transmembrane</keyword>
<evidence type="ECO:0000256" key="4">
    <source>
        <dbReference type="ARBA" id="ARBA00022989"/>
    </source>
</evidence>
<evidence type="ECO:0000256" key="8">
    <source>
        <dbReference type="SAM" id="Phobius"/>
    </source>
</evidence>
<keyword evidence="5 8" id="KW-0472">Membrane</keyword>
<dbReference type="EMBL" id="JBHSUA010000009">
    <property type="protein sequence ID" value="MFC6396357.1"/>
    <property type="molecule type" value="Genomic_DNA"/>
</dbReference>
<dbReference type="InterPro" id="IPR010619">
    <property type="entry name" value="ThrE-like_N"/>
</dbReference>
<comment type="subcellular location">
    <subcellularLocation>
        <location evidence="1">Cell membrane</location>
        <topology evidence="1">Multi-pass membrane protein</topology>
    </subcellularLocation>
</comment>
<keyword evidence="2" id="KW-1003">Cell membrane</keyword>
<feature type="domain" description="Threonine/Serine exporter ThrE" evidence="10">
    <location>
        <begin position="299"/>
        <end position="419"/>
    </location>
</feature>
<organism evidence="11 12">
    <name type="scientific">Luteococcus sanguinis</name>
    <dbReference type="NCBI Taxonomy" id="174038"/>
    <lineage>
        <taxon>Bacteria</taxon>
        <taxon>Bacillati</taxon>
        <taxon>Actinomycetota</taxon>
        <taxon>Actinomycetes</taxon>
        <taxon>Propionibacteriales</taxon>
        <taxon>Propionibacteriaceae</taxon>
        <taxon>Luteococcus</taxon>
    </lineage>
</organism>
<evidence type="ECO:0000256" key="2">
    <source>
        <dbReference type="ARBA" id="ARBA00022475"/>
    </source>
</evidence>
<feature type="transmembrane region" description="Helical" evidence="8">
    <location>
        <begin position="219"/>
        <end position="242"/>
    </location>
</feature>
<dbReference type="InterPro" id="IPR050539">
    <property type="entry name" value="ThrE_Dicarb/AminoAcid_Exp"/>
</dbReference>
<evidence type="ECO:0000313" key="11">
    <source>
        <dbReference type="EMBL" id="MFC6396357.1"/>
    </source>
</evidence>